<comment type="caution">
    <text evidence="2">The sequence shown here is derived from an EMBL/GenBank/DDBJ whole genome shotgun (WGS) entry which is preliminary data.</text>
</comment>
<dbReference type="EMBL" id="JAAXOU010000032">
    <property type="protein sequence ID" value="NKY13644.1"/>
    <property type="molecule type" value="Genomic_DNA"/>
</dbReference>
<dbReference type="RefSeq" id="WP_168437894.1">
    <property type="nucleotide sequence ID" value="NZ_JAAXOU010000032.1"/>
</dbReference>
<evidence type="ECO:0000313" key="2">
    <source>
        <dbReference type="EMBL" id="NKY13644.1"/>
    </source>
</evidence>
<name>A0AA44ICG2_STRE0</name>
<protein>
    <submittedName>
        <fullName evidence="2">Uncharacterized protein</fullName>
    </submittedName>
</protein>
<sequence length="71" mass="8343">MGISDQFKDKAEQMRQQGGQHAQGMKDEARQRMQQRKGKQQGQPEGGRPMDRDQDEMARDRRGMMEDEYEV</sequence>
<evidence type="ECO:0000256" key="1">
    <source>
        <dbReference type="SAM" id="MobiDB-lite"/>
    </source>
</evidence>
<feature type="compositionally biased region" description="Basic and acidic residues" evidence="1">
    <location>
        <begin position="48"/>
        <end position="65"/>
    </location>
</feature>
<reference evidence="2 3" key="1">
    <citation type="submission" date="2020-04" db="EMBL/GenBank/DDBJ databases">
        <title>MicrobeNet Type strains.</title>
        <authorList>
            <person name="Nicholson A.C."/>
        </authorList>
    </citation>
    <scope>NUCLEOTIDE SEQUENCE [LARGE SCALE GENOMIC DNA]</scope>
    <source>
        <strain evidence="2 3">DSM 40738</strain>
    </source>
</reference>
<dbReference type="AlphaFoldDB" id="A0AA44ICG2"/>
<organism evidence="2 3">
    <name type="scientific">Streptomyces somaliensis (strain ATCC 33201 / DSM 40738 / JCM 12659 / KCTC 9044 / NCTC 11332 / NRRL B-12077 / IP 733)</name>
    <dbReference type="NCBI Taxonomy" id="1134445"/>
    <lineage>
        <taxon>Bacteria</taxon>
        <taxon>Bacillati</taxon>
        <taxon>Actinomycetota</taxon>
        <taxon>Actinomycetes</taxon>
        <taxon>Kitasatosporales</taxon>
        <taxon>Streptomycetaceae</taxon>
        <taxon>Streptomyces</taxon>
    </lineage>
</organism>
<accession>A0AA44ICG2</accession>
<gene>
    <name evidence="2" type="ORF">HGA06_05485</name>
</gene>
<feature type="region of interest" description="Disordered" evidence="1">
    <location>
        <begin position="1"/>
        <end position="71"/>
    </location>
</feature>
<evidence type="ECO:0000313" key="3">
    <source>
        <dbReference type="Proteomes" id="UP000570003"/>
    </source>
</evidence>
<feature type="compositionally biased region" description="Basic and acidic residues" evidence="1">
    <location>
        <begin position="1"/>
        <end position="13"/>
    </location>
</feature>
<keyword evidence="3" id="KW-1185">Reference proteome</keyword>
<dbReference type="Proteomes" id="UP000570003">
    <property type="component" value="Unassembled WGS sequence"/>
</dbReference>
<proteinExistence type="predicted"/>